<comment type="caution">
    <text evidence="3">The sequence shown here is derived from an EMBL/GenBank/DDBJ whole genome shotgun (WGS) entry which is preliminary data.</text>
</comment>
<reference evidence="4" key="1">
    <citation type="journal article" date="2019" name="Int. J. Syst. Evol. Microbiol.">
        <title>The Global Catalogue of Microorganisms (GCM) 10K type strain sequencing project: providing services to taxonomists for standard genome sequencing and annotation.</title>
        <authorList>
            <consortium name="The Broad Institute Genomics Platform"/>
            <consortium name="The Broad Institute Genome Sequencing Center for Infectious Disease"/>
            <person name="Wu L."/>
            <person name="Ma J."/>
        </authorList>
    </citation>
    <scope>NUCLEOTIDE SEQUENCE [LARGE SCALE GENOMIC DNA]</scope>
    <source>
        <strain evidence="4">KCTC 12848</strain>
    </source>
</reference>
<evidence type="ECO:0000256" key="2">
    <source>
        <dbReference type="SAM" id="MobiDB-lite"/>
    </source>
</evidence>
<dbReference type="Pfam" id="PF07362">
    <property type="entry name" value="CcdA"/>
    <property type="match status" value="1"/>
</dbReference>
<feature type="compositionally biased region" description="Polar residues" evidence="2">
    <location>
        <begin position="14"/>
        <end position="25"/>
    </location>
</feature>
<dbReference type="InterPro" id="IPR009956">
    <property type="entry name" value="Post-segregation_anti-tox_CcdA"/>
</dbReference>
<evidence type="ECO:0000313" key="4">
    <source>
        <dbReference type="Proteomes" id="UP001597425"/>
    </source>
</evidence>
<dbReference type="EMBL" id="JBHUJD010000015">
    <property type="protein sequence ID" value="MFD2311193.1"/>
    <property type="molecule type" value="Genomic_DNA"/>
</dbReference>
<name>A0ABW5EFW6_9GAMM</name>
<dbReference type="RefSeq" id="WP_377535559.1">
    <property type="nucleotide sequence ID" value="NZ_JAPIVK010000044.1"/>
</dbReference>
<protein>
    <submittedName>
        <fullName evidence="3">Type II toxin-antitoxin system CcdA family antitoxin</fullName>
    </submittedName>
</protein>
<evidence type="ECO:0000313" key="3">
    <source>
        <dbReference type="EMBL" id="MFD2311193.1"/>
    </source>
</evidence>
<organism evidence="3 4">
    <name type="scientific">Microbulbifer halophilus</name>
    <dbReference type="NCBI Taxonomy" id="453963"/>
    <lineage>
        <taxon>Bacteria</taxon>
        <taxon>Pseudomonadati</taxon>
        <taxon>Pseudomonadota</taxon>
        <taxon>Gammaproteobacteria</taxon>
        <taxon>Cellvibrionales</taxon>
        <taxon>Microbulbiferaceae</taxon>
        <taxon>Microbulbifer</taxon>
    </lineage>
</organism>
<keyword evidence="4" id="KW-1185">Reference proteome</keyword>
<gene>
    <name evidence="3" type="ORF">ACFSKX_12270</name>
</gene>
<keyword evidence="1" id="KW-1277">Toxin-antitoxin system</keyword>
<accession>A0ABW5EFW6</accession>
<dbReference type="Proteomes" id="UP001597425">
    <property type="component" value="Unassembled WGS sequence"/>
</dbReference>
<evidence type="ECO:0000256" key="1">
    <source>
        <dbReference type="ARBA" id="ARBA00022649"/>
    </source>
</evidence>
<feature type="region of interest" description="Disordered" evidence="2">
    <location>
        <begin position="1"/>
        <end position="26"/>
    </location>
</feature>
<sequence length="63" mass="7233">MKRLPSRSCRDHSSPSTNPELSTKGVQWLRENRQALEALNRFADINGLFSQRLRIQLGTQPPE</sequence>
<proteinExistence type="predicted"/>